<evidence type="ECO:0000313" key="7">
    <source>
        <dbReference type="EMBL" id="CAE8681947.1"/>
    </source>
</evidence>
<dbReference type="InterPro" id="IPR050818">
    <property type="entry name" value="KCNH_animal-type"/>
</dbReference>
<evidence type="ECO:0000256" key="3">
    <source>
        <dbReference type="ARBA" id="ARBA00022989"/>
    </source>
</evidence>
<dbReference type="SUPFAM" id="SSF81324">
    <property type="entry name" value="Voltage-gated potassium channels"/>
    <property type="match status" value="1"/>
</dbReference>
<dbReference type="PANTHER" id="PTHR10217:SF435">
    <property type="entry name" value="POTASSIUM VOLTAGE-GATED CHANNEL PROTEIN EAG"/>
    <property type="match status" value="1"/>
</dbReference>
<dbReference type="Gene3D" id="1.10.287.70">
    <property type="match status" value="1"/>
</dbReference>
<feature type="transmembrane region" description="Helical" evidence="5">
    <location>
        <begin position="47"/>
        <end position="75"/>
    </location>
</feature>
<evidence type="ECO:0000313" key="8">
    <source>
        <dbReference type="Proteomes" id="UP000626109"/>
    </source>
</evidence>
<comment type="caution">
    <text evidence="7">The sequence shown here is derived from an EMBL/GenBank/DDBJ whole genome shotgun (WGS) entry which is preliminary data.</text>
</comment>
<comment type="subcellular location">
    <subcellularLocation>
        <location evidence="1">Membrane</location>
        <topology evidence="1">Multi-pass membrane protein</topology>
    </subcellularLocation>
</comment>
<protein>
    <recommendedName>
        <fullName evidence="6">Ion transport domain-containing protein</fullName>
    </recommendedName>
</protein>
<gene>
    <name evidence="7" type="ORF">PGLA2088_LOCUS22701</name>
</gene>
<keyword evidence="3 5" id="KW-1133">Transmembrane helix</keyword>
<proteinExistence type="predicted"/>
<dbReference type="GO" id="GO:0005249">
    <property type="term" value="F:voltage-gated potassium channel activity"/>
    <property type="evidence" value="ECO:0007669"/>
    <property type="project" value="TreeGrafter"/>
</dbReference>
<dbReference type="AlphaFoldDB" id="A0A813JHL0"/>
<dbReference type="EMBL" id="CAJNNW010026011">
    <property type="protein sequence ID" value="CAE8681947.1"/>
    <property type="molecule type" value="Genomic_DNA"/>
</dbReference>
<dbReference type="PANTHER" id="PTHR10217">
    <property type="entry name" value="VOLTAGE AND LIGAND GATED POTASSIUM CHANNEL"/>
    <property type="match status" value="1"/>
</dbReference>
<evidence type="ECO:0000256" key="4">
    <source>
        <dbReference type="ARBA" id="ARBA00023136"/>
    </source>
</evidence>
<evidence type="ECO:0000256" key="5">
    <source>
        <dbReference type="SAM" id="Phobius"/>
    </source>
</evidence>
<dbReference type="InterPro" id="IPR005821">
    <property type="entry name" value="Ion_trans_dom"/>
</dbReference>
<keyword evidence="4 5" id="KW-0472">Membrane</keyword>
<evidence type="ECO:0000256" key="1">
    <source>
        <dbReference type="ARBA" id="ARBA00004141"/>
    </source>
</evidence>
<accession>A0A813JHL0</accession>
<evidence type="ECO:0000259" key="6">
    <source>
        <dbReference type="Pfam" id="PF00520"/>
    </source>
</evidence>
<dbReference type="Pfam" id="PF00520">
    <property type="entry name" value="Ion_trans"/>
    <property type="match status" value="1"/>
</dbReference>
<organism evidence="7 8">
    <name type="scientific">Polarella glacialis</name>
    <name type="common">Dinoflagellate</name>
    <dbReference type="NCBI Taxonomy" id="89957"/>
    <lineage>
        <taxon>Eukaryota</taxon>
        <taxon>Sar</taxon>
        <taxon>Alveolata</taxon>
        <taxon>Dinophyceae</taxon>
        <taxon>Suessiales</taxon>
        <taxon>Suessiaceae</taxon>
        <taxon>Polarella</taxon>
    </lineage>
</organism>
<name>A0A813JHL0_POLGL</name>
<feature type="transmembrane region" description="Helical" evidence="5">
    <location>
        <begin position="131"/>
        <end position="148"/>
    </location>
</feature>
<dbReference type="GO" id="GO:0042391">
    <property type="term" value="P:regulation of membrane potential"/>
    <property type="evidence" value="ECO:0007669"/>
    <property type="project" value="TreeGrafter"/>
</dbReference>
<dbReference type="Proteomes" id="UP000626109">
    <property type="component" value="Unassembled WGS sequence"/>
</dbReference>
<feature type="non-terminal residue" evidence="7">
    <location>
        <position position="149"/>
    </location>
</feature>
<keyword evidence="2 5" id="KW-0812">Transmembrane</keyword>
<feature type="domain" description="Ion transport" evidence="6">
    <location>
        <begin position="17"/>
        <end position="147"/>
    </location>
</feature>
<sequence length="149" mass="17163">ASDGPGDVAQVTRAIKGARVIRVLRLVRLFKLQRLFNMVYDLIDSEYMFIVFTMAKLVLFIFVINHIIACVWYMVGRMTMEQGEFSWIKDTGRAPVFEQGLAWRYTTALHWSLTQFTPASMDVNARNVPERVMSILVLFFSLITFSSIV</sequence>
<evidence type="ECO:0000256" key="2">
    <source>
        <dbReference type="ARBA" id="ARBA00022692"/>
    </source>
</evidence>
<reference evidence="7" key="1">
    <citation type="submission" date="2021-02" db="EMBL/GenBank/DDBJ databases">
        <authorList>
            <person name="Dougan E. K."/>
            <person name="Rhodes N."/>
            <person name="Thang M."/>
            <person name="Chan C."/>
        </authorList>
    </citation>
    <scope>NUCLEOTIDE SEQUENCE</scope>
</reference>
<feature type="non-terminal residue" evidence="7">
    <location>
        <position position="1"/>
    </location>
</feature>
<dbReference type="GO" id="GO:0005886">
    <property type="term" value="C:plasma membrane"/>
    <property type="evidence" value="ECO:0007669"/>
    <property type="project" value="TreeGrafter"/>
</dbReference>